<reference evidence="2" key="1">
    <citation type="submission" date="2022-06" db="EMBL/GenBank/DDBJ databases">
        <title>Isolation of gut microbiota from human fecal samples.</title>
        <authorList>
            <person name="Pamer E.G."/>
            <person name="Barat B."/>
            <person name="Waligurski E."/>
            <person name="Medina S."/>
            <person name="Paddock L."/>
            <person name="Mostad J."/>
        </authorList>
    </citation>
    <scope>NUCLEOTIDE SEQUENCE</scope>
    <source>
        <strain evidence="2">DFI.7.96</strain>
    </source>
</reference>
<sequence length="66" mass="7576">PLKRPDPRQVKNNRLLIARMLEEDHRFAPLLAHPRNRAALRRLAESADDLEEKPPKNPVDKGCTPC</sequence>
<protein>
    <submittedName>
        <fullName evidence="2">Uncharacterized protein</fullName>
    </submittedName>
</protein>
<comment type="caution">
    <text evidence="2">The sequence shown here is derived from an EMBL/GenBank/DDBJ whole genome shotgun (WGS) entry which is preliminary data.</text>
</comment>
<evidence type="ECO:0000256" key="1">
    <source>
        <dbReference type="SAM" id="MobiDB-lite"/>
    </source>
</evidence>
<feature type="region of interest" description="Disordered" evidence="1">
    <location>
        <begin position="43"/>
        <end position="66"/>
    </location>
</feature>
<name>A0AAW5KE25_9FIRM</name>
<feature type="non-terminal residue" evidence="2">
    <location>
        <position position="1"/>
    </location>
</feature>
<organism evidence="2 3">
    <name type="scientific">Bittarella massiliensis</name>
    <name type="common">ex Durand et al. 2017</name>
    <dbReference type="NCBI Taxonomy" id="1720313"/>
    <lineage>
        <taxon>Bacteria</taxon>
        <taxon>Bacillati</taxon>
        <taxon>Bacillota</taxon>
        <taxon>Clostridia</taxon>
        <taxon>Eubacteriales</taxon>
        <taxon>Oscillospiraceae</taxon>
        <taxon>Bittarella (ex Durand et al. 2017)</taxon>
    </lineage>
</organism>
<evidence type="ECO:0000313" key="3">
    <source>
        <dbReference type="Proteomes" id="UP001205063"/>
    </source>
</evidence>
<proteinExistence type="predicted"/>
<accession>A0AAW5KE25</accession>
<dbReference type="Proteomes" id="UP001205063">
    <property type="component" value="Unassembled WGS sequence"/>
</dbReference>
<dbReference type="AlphaFoldDB" id="A0AAW5KE25"/>
<evidence type="ECO:0000313" key="2">
    <source>
        <dbReference type="EMBL" id="MCQ4950748.1"/>
    </source>
</evidence>
<dbReference type="RefSeq" id="WP_256136876.1">
    <property type="nucleotide sequence ID" value="NZ_JANGAB010000215.1"/>
</dbReference>
<dbReference type="EMBL" id="JANGAB010000215">
    <property type="protein sequence ID" value="MCQ4950748.1"/>
    <property type="molecule type" value="Genomic_DNA"/>
</dbReference>
<gene>
    <name evidence="2" type="ORF">NE646_14015</name>
</gene>